<evidence type="ECO:0000313" key="12">
    <source>
        <dbReference type="Proteomes" id="UP000317355"/>
    </source>
</evidence>
<dbReference type="Gene3D" id="3.50.50.60">
    <property type="entry name" value="FAD/NAD(P)-binding domain"/>
    <property type="match status" value="2"/>
</dbReference>
<comment type="similarity">
    <text evidence="3">Belongs to the FAD-dependent oxidoreductase family.</text>
</comment>
<dbReference type="SUPFAM" id="SSF51905">
    <property type="entry name" value="FAD/NAD(P)-binding domain"/>
    <property type="match status" value="1"/>
</dbReference>
<dbReference type="PANTHER" id="PTHR43429">
    <property type="entry name" value="PYRIDINE NUCLEOTIDE-DISULFIDE OXIDOREDUCTASE DOMAIN-CONTAINING"/>
    <property type="match status" value="1"/>
</dbReference>
<dbReference type="InterPro" id="IPR023753">
    <property type="entry name" value="FAD/NAD-binding_dom"/>
</dbReference>
<organism evidence="11 12">
    <name type="scientific">Sedimenticola thiotaurini</name>
    <dbReference type="NCBI Taxonomy" id="1543721"/>
    <lineage>
        <taxon>Bacteria</taxon>
        <taxon>Pseudomonadati</taxon>
        <taxon>Pseudomonadota</taxon>
        <taxon>Gammaproteobacteria</taxon>
        <taxon>Chromatiales</taxon>
        <taxon>Sedimenticolaceae</taxon>
        <taxon>Sedimenticola</taxon>
    </lineage>
</organism>
<accession>A0A558DCY5</accession>
<evidence type="ECO:0000256" key="2">
    <source>
        <dbReference type="ARBA" id="ARBA00004496"/>
    </source>
</evidence>
<evidence type="ECO:0000256" key="6">
    <source>
        <dbReference type="ARBA" id="ARBA00022827"/>
    </source>
</evidence>
<proteinExistence type="inferred from homology"/>
<comment type="subcellular location">
    <subcellularLocation>
        <location evidence="2">Cytoplasm</location>
    </subcellularLocation>
</comment>
<evidence type="ECO:0000256" key="7">
    <source>
        <dbReference type="ARBA" id="ARBA00023002"/>
    </source>
</evidence>
<dbReference type="PRINTS" id="PR00411">
    <property type="entry name" value="PNDRDTASEI"/>
</dbReference>
<name>A0A558DCY5_9GAMM</name>
<evidence type="ECO:0000313" key="11">
    <source>
        <dbReference type="EMBL" id="TVT58847.1"/>
    </source>
</evidence>
<comment type="caution">
    <text evidence="11">The sequence shown here is derived from an EMBL/GenBank/DDBJ whole genome shotgun (WGS) entry which is preliminary data.</text>
</comment>
<dbReference type="AlphaFoldDB" id="A0A558DCY5"/>
<dbReference type="PANTHER" id="PTHR43429:SF3">
    <property type="entry name" value="NITRITE REDUCTASE [NAD(P)H]"/>
    <property type="match status" value="1"/>
</dbReference>
<keyword evidence="4" id="KW-0963">Cytoplasm</keyword>
<evidence type="ECO:0000259" key="9">
    <source>
        <dbReference type="Pfam" id="PF07992"/>
    </source>
</evidence>
<evidence type="ECO:0000256" key="1">
    <source>
        <dbReference type="ARBA" id="ARBA00001974"/>
    </source>
</evidence>
<keyword evidence="7" id="KW-0560">Oxidoreductase</keyword>
<dbReference type="GO" id="GO:0005737">
    <property type="term" value="C:cytoplasm"/>
    <property type="evidence" value="ECO:0007669"/>
    <property type="project" value="UniProtKB-SubCell"/>
</dbReference>
<evidence type="ECO:0000256" key="4">
    <source>
        <dbReference type="ARBA" id="ARBA00022490"/>
    </source>
</evidence>
<evidence type="ECO:0000259" key="10">
    <source>
        <dbReference type="Pfam" id="PF18113"/>
    </source>
</evidence>
<keyword evidence="5" id="KW-0285">Flavoprotein</keyword>
<dbReference type="InterPro" id="IPR041364">
    <property type="entry name" value="Rbx-bd"/>
</dbReference>
<dbReference type="Gene3D" id="3.30.390.120">
    <property type="match status" value="1"/>
</dbReference>
<reference evidence="11 12" key="1">
    <citation type="submission" date="2019-07" db="EMBL/GenBank/DDBJ databases">
        <title>The pathways for chlorine oxyanion respiration interact through the shared metabolite chlorate.</title>
        <authorList>
            <person name="Barnum T.P."/>
            <person name="Cheng Y."/>
            <person name="Hill K.A."/>
            <person name="Lucas L.N."/>
            <person name="Carlson H.K."/>
            <person name="Coates J.D."/>
        </authorList>
    </citation>
    <scope>NUCLEOTIDE SEQUENCE [LARGE SCALE GENOMIC DNA]</scope>
    <source>
        <strain evidence="11">BK-3</strain>
    </source>
</reference>
<dbReference type="InterPro" id="IPR050260">
    <property type="entry name" value="FAD-bd_OxRdtase"/>
</dbReference>
<evidence type="ECO:0000256" key="8">
    <source>
        <dbReference type="ARBA" id="ARBA00023027"/>
    </source>
</evidence>
<keyword evidence="6" id="KW-0274">FAD</keyword>
<dbReference type="Pfam" id="PF18113">
    <property type="entry name" value="Rbx_binding"/>
    <property type="match status" value="1"/>
</dbReference>
<dbReference type="Pfam" id="PF07992">
    <property type="entry name" value="Pyr_redox_2"/>
    <property type="match status" value="1"/>
</dbReference>
<comment type="cofactor">
    <cofactor evidence="1">
        <name>FAD</name>
        <dbReference type="ChEBI" id="CHEBI:57692"/>
    </cofactor>
</comment>
<gene>
    <name evidence="11" type="ORF">FHK82_03520</name>
</gene>
<feature type="domain" description="FAD/NAD(P)-binding" evidence="9">
    <location>
        <begin position="2"/>
        <end position="277"/>
    </location>
</feature>
<evidence type="ECO:0000256" key="5">
    <source>
        <dbReference type="ARBA" id="ARBA00022630"/>
    </source>
</evidence>
<dbReference type="Proteomes" id="UP000317355">
    <property type="component" value="Unassembled WGS sequence"/>
</dbReference>
<dbReference type="InterPro" id="IPR036188">
    <property type="entry name" value="FAD/NAD-bd_sf"/>
</dbReference>
<keyword evidence="8" id="KW-0520">NAD</keyword>
<feature type="domain" description="Rubredoxin binding" evidence="10">
    <location>
        <begin position="306"/>
        <end position="375"/>
    </location>
</feature>
<sequence>MSIVIIGTGMAGYSLAREIRKADAEVQLVMITADNGYSYPKPALSNALIQGKQPEQIISADAATMAERLNTVIHTHTKVTAVDSNAHSVETDTAGVISYDQLVLATGARPIRLPFKGNAADDLLSVNDIEEYTAFRASLEDAERIAIIGPGLIGCEFANDLAASGRSVTVIGPDPHPISTLLPEQAGKALQRGLSEIGIEWKLGTVAESINKADRGYELTLANGDKVQADVMLSAIGLKPELTLAEKIGLKTERGIVTDRFLATSQPDIYALGDCAEVEGKNLPYVMPLMIGARALAKTLTGTPTEVIYPVMPVVIKTPAHPIVVASAPREAKGEWEINATAKGTKCCFKSADGTVLGFALTGDAVEEKAALLKVM</sequence>
<protein>
    <submittedName>
        <fullName evidence="11">FAD-dependent oxidoreductase</fullName>
    </submittedName>
</protein>
<evidence type="ECO:0000256" key="3">
    <source>
        <dbReference type="ARBA" id="ARBA00006442"/>
    </source>
</evidence>
<dbReference type="EMBL" id="VMRY01000008">
    <property type="protein sequence ID" value="TVT58847.1"/>
    <property type="molecule type" value="Genomic_DNA"/>
</dbReference>
<dbReference type="PRINTS" id="PR00368">
    <property type="entry name" value="FADPNR"/>
</dbReference>
<dbReference type="GO" id="GO:0016491">
    <property type="term" value="F:oxidoreductase activity"/>
    <property type="evidence" value="ECO:0007669"/>
    <property type="project" value="UniProtKB-KW"/>
</dbReference>